<evidence type="ECO:0000313" key="1">
    <source>
        <dbReference type="EMBL" id="GCD11850.1"/>
    </source>
</evidence>
<reference evidence="1 2" key="1">
    <citation type="submission" date="2018-11" db="EMBL/GenBank/DDBJ databases">
        <title>Genome sequencing and assembly of Clostridium tagluense strain A121.</title>
        <authorList>
            <person name="Murakami T."/>
            <person name="Segawa T."/>
            <person name="Shcherbakova V.A."/>
            <person name="Mori H."/>
            <person name="Yoshimura Y."/>
        </authorList>
    </citation>
    <scope>NUCLEOTIDE SEQUENCE [LARGE SCALE GENOMIC DNA]</scope>
    <source>
        <strain evidence="1 2">A121</strain>
    </source>
</reference>
<gene>
    <name evidence="1" type="ORF">Ctaglu_34730</name>
</gene>
<protein>
    <submittedName>
        <fullName evidence="1">Heavy metal-binding domain-containing protein</fullName>
    </submittedName>
</protein>
<dbReference type="EMBL" id="BHYK01000022">
    <property type="protein sequence ID" value="GCD11850.1"/>
    <property type="molecule type" value="Genomic_DNA"/>
</dbReference>
<dbReference type="Proteomes" id="UP000287872">
    <property type="component" value="Unassembled WGS sequence"/>
</dbReference>
<accession>A0A401UQQ0</accession>
<dbReference type="GO" id="GO:0046872">
    <property type="term" value="F:metal ion binding"/>
    <property type="evidence" value="ECO:0007669"/>
    <property type="project" value="InterPro"/>
</dbReference>
<dbReference type="AlphaFoldDB" id="A0A401UQQ0"/>
<evidence type="ECO:0000313" key="2">
    <source>
        <dbReference type="Proteomes" id="UP000287872"/>
    </source>
</evidence>
<name>A0A401UQQ0_9CLOT</name>
<dbReference type="RefSeq" id="WP_185732786.1">
    <property type="nucleotide sequence ID" value="NZ_BHYK01000022.1"/>
</dbReference>
<proteinExistence type="predicted"/>
<dbReference type="InterPro" id="IPR036163">
    <property type="entry name" value="HMA_dom_sf"/>
</dbReference>
<comment type="caution">
    <text evidence="1">The sequence shown here is derived from an EMBL/GenBank/DDBJ whole genome shotgun (WGS) entry which is preliminary data.</text>
</comment>
<sequence length="87" mass="9733">MKKKILVKSMTLGHDLNHVVQVLMEIGAQDVDIKKLVVTAEISKNITDEIIKAAIEEAGYDVVKIEATAFKYTKISSVIRKYDEKIA</sequence>
<keyword evidence="2" id="KW-1185">Reference proteome</keyword>
<organism evidence="1 2">
    <name type="scientific">Clostridium tagluense</name>
    <dbReference type="NCBI Taxonomy" id="360422"/>
    <lineage>
        <taxon>Bacteria</taxon>
        <taxon>Bacillati</taxon>
        <taxon>Bacillota</taxon>
        <taxon>Clostridia</taxon>
        <taxon>Eubacteriales</taxon>
        <taxon>Clostridiaceae</taxon>
        <taxon>Clostridium</taxon>
    </lineage>
</organism>
<dbReference type="SUPFAM" id="SSF55008">
    <property type="entry name" value="HMA, heavy metal-associated domain"/>
    <property type="match status" value="1"/>
</dbReference>